<proteinExistence type="predicted"/>
<evidence type="ECO:0000313" key="4">
    <source>
        <dbReference type="EMBL" id="CAK7210767.1"/>
    </source>
</evidence>
<gene>
    <name evidence="4" type="ORF">SEUCBS140593_000941</name>
</gene>
<feature type="signal peptide" evidence="2">
    <location>
        <begin position="1"/>
        <end position="26"/>
    </location>
</feature>
<feature type="region of interest" description="Disordered" evidence="1">
    <location>
        <begin position="378"/>
        <end position="456"/>
    </location>
</feature>
<reference evidence="4 5" key="1">
    <citation type="submission" date="2024-01" db="EMBL/GenBank/DDBJ databases">
        <authorList>
            <person name="Allen C."/>
            <person name="Tagirdzhanova G."/>
        </authorList>
    </citation>
    <scope>NUCLEOTIDE SEQUENCE [LARGE SCALE GENOMIC DNA]</scope>
</reference>
<name>A0ABP0AU26_9PEZI</name>
<feature type="region of interest" description="Disordered" evidence="1">
    <location>
        <begin position="476"/>
        <end position="515"/>
    </location>
</feature>
<dbReference type="PANTHER" id="PTHR43662:SF11">
    <property type="entry name" value="WSC DOMAIN-CONTAINING PROTEIN"/>
    <property type="match status" value="1"/>
</dbReference>
<evidence type="ECO:0000256" key="2">
    <source>
        <dbReference type="SAM" id="SignalP"/>
    </source>
</evidence>
<feature type="compositionally biased region" description="Low complexity" evidence="1">
    <location>
        <begin position="391"/>
        <end position="422"/>
    </location>
</feature>
<keyword evidence="2" id="KW-0732">Signal</keyword>
<sequence length="573" mass="58152">MVSSRFGLPAIVAGLASLAVITPTLAAKDSRTFAVLRFHGDGPLTIGRTDPIVSPGGPSSHVHVVQGSNAFGNSATGETLLTSTCSTANVAGDKSAYWMPQVFFHDPKNGSFEPVPLFYMNVYYFFEATNDDIKAFPVGLQMVSGNAMLKTAPATGNDVLDPSQGTIQPAQFTCPRSSYDPPSYPAGSNGSMAGIQDTGNLGAGAGFPFAECDGYASPLRADLHFPSCYDPSQPLTAYKTNTAFPTDAGDGKQDCPAGWVHLPHIFYEMYWNTPLFVDRWDPAAADSQPFVLSNGDAAGFSLHGDFMAAWDTDVLQTIIDTCDAGDAGMDQCPGIETVLTGNCNIPNPSPEVIDGVLAALPGNNPLFGWQYGTGSAAVSSGSGSGSGSGSTGASSSAASSPSSSAGASLAESSSSSKDAAAGNTASAINTKTASAPSSPSSSPSASPSASTSPAQASSSASQIISANVAAVSGATSSSASSVPSSSSSPASSAAAVSSSPSPVSSATGCPAPTDISTTVVTVPVTVYSTSTSTVYITESPTMGTLITAPSSSVVVWAKRNEQHKHRHARQRRH</sequence>
<organism evidence="4 5">
    <name type="scientific">Sporothrix eucalyptigena</name>
    <dbReference type="NCBI Taxonomy" id="1812306"/>
    <lineage>
        <taxon>Eukaryota</taxon>
        <taxon>Fungi</taxon>
        <taxon>Dikarya</taxon>
        <taxon>Ascomycota</taxon>
        <taxon>Pezizomycotina</taxon>
        <taxon>Sordariomycetes</taxon>
        <taxon>Sordariomycetidae</taxon>
        <taxon>Ophiostomatales</taxon>
        <taxon>Ophiostomataceae</taxon>
        <taxon>Sporothrix</taxon>
    </lineage>
</organism>
<dbReference type="Pfam" id="PF09362">
    <property type="entry name" value="DUF1996"/>
    <property type="match status" value="1"/>
</dbReference>
<feature type="compositionally biased region" description="Low complexity" evidence="1">
    <location>
        <begin position="432"/>
        <end position="456"/>
    </location>
</feature>
<feature type="domain" description="DUF1996" evidence="3">
    <location>
        <begin position="50"/>
        <end position="310"/>
    </location>
</feature>
<accession>A0ABP0AU26</accession>
<comment type="caution">
    <text evidence="4">The sequence shown here is derived from an EMBL/GenBank/DDBJ whole genome shotgun (WGS) entry which is preliminary data.</text>
</comment>
<evidence type="ECO:0000313" key="5">
    <source>
        <dbReference type="Proteomes" id="UP001642482"/>
    </source>
</evidence>
<evidence type="ECO:0000259" key="3">
    <source>
        <dbReference type="Pfam" id="PF09362"/>
    </source>
</evidence>
<protein>
    <recommendedName>
        <fullName evidence="3">DUF1996 domain-containing protein</fullName>
    </recommendedName>
</protein>
<dbReference type="PANTHER" id="PTHR43662">
    <property type="match status" value="1"/>
</dbReference>
<dbReference type="InterPro" id="IPR018535">
    <property type="entry name" value="DUF1996"/>
</dbReference>
<feature type="chain" id="PRO_5046375162" description="DUF1996 domain-containing protein" evidence="2">
    <location>
        <begin position="27"/>
        <end position="573"/>
    </location>
</feature>
<dbReference type="EMBL" id="CAWUHD010000005">
    <property type="protein sequence ID" value="CAK7210767.1"/>
    <property type="molecule type" value="Genomic_DNA"/>
</dbReference>
<dbReference type="Proteomes" id="UP001642482">
    <property type="component" value="Unassembled WGS sequence"/>
</dbReference>
<keyword evidence="5" id="KW-1185">Reference proteome</keyword>
<evidence type="ECO:0000256" key="1">
    <source>
        <dbReference type="SAM" id="MobiDB-lite"/>
    </source>
</evidence>